<dbReference type="OrthoDB" id="2392202at2759"/>
<keyword evidence="1" id="KW-0694">RNA-binding</keyword>
<dbReference type="GeneID" id="55998993"/>
<dbReference type="GO" id="GO:0004525">
    <property type="term" value="F:ribonuclease III activity"/>
    <property type="evidence" value="ECO:0007669"/>
    <property type="project" value="InterPro"/>
</dbReference>
<name>A0A7H8RF53_TALRU</name>
<feature type="region of interest" description="Disordered" evidence="2">
    <location>
        <begin position="1"/>
        <end position="43"/>
    </location>
</feature>
<dbReference type="PROSITE" id="PS50142">
    <property type="entry name" value="RNASE_3_2"/>
    <property type="match status" value="1"/>
</dbReference>
<dbReference type="SMART" id="SM00535">
    <property type="entry name" value="RIBOc"/>
    <property type="match status" value="1"/>
</dbReference>
<dbReference type="GO" id="GO:0006364">
    <property type="term" value="P:rRNA processing"/>
    <property type="evidence" value="ECO:0007669"/>
    <property type="project" value="TreeGrafter"/>
</dbReference>
<dbReference type="GO" id="GO:0006369">
    <property type="term" value="P:termination of RNA polymerase II transcription"/>
    <property type="evidence" value="ECO:0007669"/>
    <property type="project" value="TreeGrafter"/>
</dbReference>
<dbReference type="AlphaFoldDB" id="A0A7H8RF53"/>
<dbReference type="GO" id="GO:0005654">
    <property type="term" value="C:nucleoplasm"/>
    <property type="evidence" value="ECO:0007669"/>
    <property type="project" value="TreeGrafter"/>
</dbReference>
<dbReference type="Proteomes" id="UP000509510">
    <property type="component" value="Chromosome VI"/>
</dbReference>
<dbReference type="PANTHER" id="PTHR11207:SF0">
    <property type="entry name" value="RIBONUCLEASE 3"/>
    <property type="match status" value="1"/>
</dbReference>
<dbReference type="GO" id="GO:0003723">
    <property type="term" value="F:RNA binding"/>
    <property type="evidence" value="ECO:0007669"/>
    <property type="project" value="UniProtKB-KW"/>
</dbReference>
<dbReference type="PANTHER" id="PTHR11207">
    <property type="entry name" value="RIBONUCLEASE III"/>
    <property type="match status" value="1"/>
</dbReference>
<dbReference type="InterPro" id="IPR036389">
    <property type="entry name" value="RNase_III_sf"/>
</dbReference>
<gene>
    <name evidence="4" type="ORF">TRUGW13939_11515</name>
</gene>
<dbReference type="Pfam" id="PF00636">
    <property type="entry name" value="Ribonuclease_3"/>
    <property type="match status" value="1"/>
</dbReference>
<dbReference type="CDD" id="cd00593">
    <property type="entry name" value="RIBOc"/>
    <property type="match status" value="1"/>
</dbReference>
<evidence type="ECO:0000313" key="4">
    <source>
        <dbReference type="EMBL" id="QKX64341.1"/>
    </source>
</evidence>
<dbReference type="InterPro" id="IPR000999">
    <property type="entry name" value="RNase_III_dom"/>
</dbReference>
<dbReference type="Gene3D" id="1.10.1520.10">
    <property type="entry name" value="Ribonuclease III domain"/>
    <property type="match status" value="1"/>
</dbReference>
<evidence type="ECO:0000313" key="5">
    <source>
        <dbReference type="Proteomes" id="UP000509510"/>
    </source>
</evidence>
<dbReference type="SUPFAM" id="SSF69065">
    <property type="entry name" value="RNase III domain-like"/>
    <property type="match status" value="1"/>
</dbReference>
<accession>A0A7H8RF53</accession>
<dbReference type="SUPFAM" id="SSF54768">
    <property type="entry name" value="dsRNA-binding domain-like"/>
    <property type="match status" value="1"/>
</dbReference>
<proteinExistence type="predicted"/>
<feature type="compositionally biased region" description="Basic and acidic residues" evidence="2">
    <location>
        <begin position="27"/>
        <end position="36"/>
    </location>
</feature>
<evidence type="ECO:0000256" key="1">
    <source>
        <dbReference type="ARBA" id="ARBA00022884"/>
    </source>
</evidence>
<protein>
    <recommendedName>
        <fullName evidence="3">RNase III domain-containing protein</fullName>
    </recommendedName>
</protein>
<evidence type="ECO:0000259" key="3">
    <source>
        <dbReference type="PROSITE" id="PS50142"/>
    </source>
</evidence>
<feature type="domain" description="RNase III" evidence="3">
    <location>
        <begin position="104"/>
        <end position="236"/>
    </location>
</feature>
<dbReference type="RefSeq" id="XP_035350515.1">
    <property type="nucleotide sequence ID" value="XM_035494622.1"/>
</dbReference>
<organism evidence="4 5">
    <name type="scientific">Talaromyces rugulosus</name>
    <name type="common">Penicillium rugulosum</name>
    <dbReference type="NCBI Taxonomy" id="121627"/>
    <lineage>
        <taxon>Eukaryota</taxon>
        <taxon>Fungi</taxon>
        <taxon>Dikarya</taxon>
        <taxon>Ascomycota</taxon>
        <taxon>Pezizomycotina</taxon>
        <taxon>Eurotiomycetes</taxon>
        <taxon>Eurotiomycetidae</taxon>
        <taxon>Eurotiales</taxon>
        <taxon>Trichocomaceae</taxon>
        <taxon>Talaromyces</taxon>
        <taxon>Talaromyces sect. Islandici</taxon>
    </lineage>
</organism>
<evidence type="ECO:0000256" key="2">
    <source>
        <dbReference type="SAM" id="MobiDB-lite"/>
    </source>
</evidence>
<dbReference type="GO" id="GO:0034475">
    <property type="term" value="P:U4 snRNA 3'-end processing"/>
    <property type="evidence" value="ECO:0007669"/>
    <property type="project" value="TreeGrafter"/>
</dbReference>
<sequence length="359" mass="39595">MGEKRQHKDGSSNIDRVVASKKSKGNHFHDESEITRPKTGIGRRHDGETLIEKLQGVVNEVVKHPEALGSHPKSSSILTIASQLQTVLAAASLPAITPPTHDHLSRTDKNLPELPPISNASLARAVFTHPGAHTNTNAEGPEETSYDRLEVLGDAYIEVAATKLIWRQFPNIPAGRISQIREELVKNETLAEYATKYGFDTRLSVPPDHKDQLKRWKKTKGDVFEAYVAAVVLSNPVDGDEIVENWLTQLWQPKLTGIERVQPVLKSKELLAKKVMGKGIKLRYVDERPPERLNGGMQTFYVGVYLTGWGWENQHLGSGSGLNKTIAGDNAAQQALRNVPLIDQVADAKLANDAKVNDL</sequence>
<reference evidence="5" key="1">
    <citation type="submission" date="2020-06" db="EMBL/GenBank/DDBJ databases">
        <title>A chromosome-scale genome assembly of Talaromyces rugulosus W13939.</title>
        <authorList>
            <person name="Wang B."/>
            <person name="Guo L."/>
            <person name="Ye K."/>
            <person name="Wang L."/>
        </authorList>
    </citation>
    <scope>NUCLEOTIDE SEQUENCE [LARGE SCALE GENOMIC DNA]</scope>
    <source>
        <strain evidence="5">W13939</strain>
    </source>
</reference>
<dbReference type="KEGG" id="trg:TRUGW13939_11515"/>
<keyword evidence="5" id="KW-1185">Reference proteome</keyword>
<dbReference type="EMBL" id="CP055903">
    <property type="protein sequence ID" value="QKX64341.1"/>
    <property type="molecule type" value="Genomic_DNA"/>
</dbReference>
<dbReference type="Gene3D" id="3.30.160.20">
    <property type="match status" value="1"/>
</dbReference>
<feature type="compositionally biased region" description="Basic and acidic residues" evidence="2">
    <location>
        <begin position="1"/>
        <end position="10"/>
    </location>
</feature>